<feature type="compositionally biased region" description="Low complexity" evidence="9">
    <location>
        <begin position="49"/>
        <end position="66"/>
    </location>
</feature>
<dbReference type="NCBIfam" id="TIGR03824">
    <property type="entry name" value="FlgM_jcvi"/>
    <property type="match status" value="1"/>
</dbReference>
<protein>
    <recommendedName>
        <fullName evidence="2">Negative regulator of flagellin synthesis</fullName>
    </recommendedName>
    <alternativeName>
        <fullName evidence="8">Anti-sigma-28 factor</fullName>
    </alternativeName>
</protein>
<dbReference type="InterPro" id="IPR007412">
    <property type="entry name" value="FlgM"/>
</dbReference>
<dbReference type="RefSeq" id="WP_274687428.1">
    <property type="nucleotide sequence ID" value="NZ_JAPMOU010000003.1"/>
</dbReference>
<keyword evidence="12" id="KW-1185">Reference proteome</keyword>
<feature type="domain" description="Anti-sigma-28 factor FlgM C-terminal" evidence="10">
    <location>
        <begin position="46"/>
        <end position="98"/>
    </location>
</feature>
<evidence type="ECO:0000256" key="2">
    <source>
        <dbReference type="ARBA" id="ARBA00017823"/>
    </source>
</evidence>
<evidence type="ECO:0000256" key="7">
    <source>
        <dbReference type="ARBA" id="ARBA00024739"/>
    </source>
</evidence>
<comment type="function">
    <text evidence="7">Responsible for the coupling of flagellin expression to flagellar assembly by preventing expression of the flagellin genes when a component of the middle class of proteins is defective. It negatively regulates flagellar genes by inhibiting the activity of FliA by directly binding to FliA.</text>
</comment>
<feature type="compositionally biased region" description="Polar residues" evidence="9">
    <location>
        <begin position="1"/>
        <end position="17"/>
    </location>
</feature>
<feature type="region of interest" description="Disordered" evidence="9">
    <location>
        <begin position="1"/>
        <end position="72"/>
    </location>
</feature>
<keyword evidence="11" id="KW-0966">Cell projection</keyword>
<keyword evidence="6" id="KW-0804">Transcription</keyword>
<dbReference type="Proteomes" id="UP001528823">
    <property type="component" value="Unassembled WGS sequence"/>
</dbReference>
<reference evidence="11 12" key="1">
    <citation type="submission" date="2022-11" db="EMBL/GenBank/DDBJ databases">
        <title>Spartinivicinus poritis sp. nov., isolated from scleractinian coral Porites lutea.</title>
        <authorList>
            <person name="Zhang G."/>
            <person name="Cai L."/>
            <person name="Wei Q."/>
        </authorList>
    </citation>
    <scope>NUCLEOTIDE SEQUENCE [LARGE SCALE GENOMIC DNA]</scope>
    <source>
        <strain evidence="11 12">A2-2</strain>
    </source>
</reference>
<evidence type="ECO:0000256" key="9">
    <source>
        <dbReference type="SAM" id="MobiDB-lite"/>
    </source>
</evidence>
<organism evidence="11 12">
    <name type="scientific">Spartinivicinus poritis</name>
    <dbReference type="NCBI Taxonomy" id="2994640"/>
    <lineage>
        <taxon>Bacteria</taxon>
        <taxon>Pseudomonadati</taxon>
        <taxon>Pseudomonadota</taxon>
        <taxon>Gammaproteobacteria</taxon>
        <taxon>Oceanospirillales</taxon>
        <taxon>Zooshikellaceae</taxon>
        <taxon>Spartinivicinus</taxon>
    </lineage>
</organism>
<keyword evidence="11" id="KW-0969">Cilium</keyword>
<feature type="compositionally biased region" description="Polar residues" evidence="9">
    <location>
        <begin position="29"/>
        <end position="43"/>
    </location>
</feature>
<keyword evidence="5" id="KW-0805">Transcription regulation</keyword>
<proteinExistence type="inferred from homology"/>
<dbReference type="Pfam" id="PF04316">
    <property type="entry name" value="FlgM"/>
    <property type="match status" value="1"/>
</dbReference>
<evidence type="ECO:0000256" key="5">
    <source>
        <dbReference type="ARBA" id="ARBA00023015"/>
    </source>
</evidence>
<comment type="caution">
    <text evidence="11">The sequence shown here is derived from an EMBL/GenBank/DDBJ whole genome shotgun (WGS) entry which is preliminary data.</text>
</comment>
<evidence type="ECO:0000313" key="12">
    <source>
        <dbReference type="Proteomes" id="UP001528823"/>
    </source>
</evidence>
<evidence type="ECO:0000256" key="8">
    <source>
        <dbReference type="ARBA" id="ARBA00030117"/>
    </source>
</evidence>
<keyword evidence="4" id="KW-1005">Bacterial flagellum biogenesis</keyword>
<dbReference type="SUPFAM" id="SSF101498">
    <property type="entry name" value="Anti-sigma factor FlgM"/>
    <property type="match status" value="1"/>
</dbReference>
<accession>A0ABT5U3X3</accession>
<evidence type="ECO:0000259" key="10">
    <source>
        <dbReference type="Pfam" id="PF04316"/>
    </source>
</evidence>
<evidence type="ECO:0000256" key="1">
    <source>
        <dbReference type="ARBA" id="ARBA00005322"/>
    </source>
</evidence>
<evidence type="ECO:0000256" key="4">
    <source>
        <dbReference type="ARBA" id="ARBA00022795"/>
    </source>
</evidence>
<keyword evidence="3" id="KW-0678">Repressor</keyword>
<dbReference type="InterPro" id="IPR031316">
    <property type="entry name" value="FlgM_C"/>
</dbReference>
<dbReference type="EMBL" id="JAPMOU010000003">
    <property type="protein sequence ID" value="MDE1461058.1"/>
    <property type="molecule type" value="Genomic_DNA"/>
</dbReference>
<evidence type="ECO:0000256" key="6">
    <source>
        <dbReference type="ARBA" id="ARBA00023163"/>
    </source>
</evidence>
<keyword evidence="11" id="KW-0282">Flagellum</keyword>
<comment type="similarity">
    <text evidence="1">Belongs to the FlgM family.</text>
</comment>
<evidence type="ECO:0000313" key="11">
    <source>
        <dbReference type="EMBL" id="MDE1461058.1"/>
    </source>
</evidence>
<dbReference type="InterPro" id="IPR035890">
    <property type="entry name" value="Anti-sigma-28_factor_FlgM_sf"/>
</dbReference>
<gene>
    <name evidence="11" type="primary">flgM</name>
    <name evidence="11" type="ORF">ORQ98_03655</name>
</gene>
<name>A0ABT5U3X3_9GAMM</name>
<evidence type="ECO:0000256" key="3">
    <source>
        <dbReference type="ARBA" id="ARBA00022491"/>
    </source>
</evidence>
<sequence>MVNDVNGASGQQSNLKSAQAKPAEKATKGTLQPQSEQNSQPPKQVSVELSAEAKQLQKLQQKASQEPQVDEQKVARIRAALAEGSYSVNPEKIADKLFELESLLR</sequence>